<proteinExistence type="predicted"/>
<dbReference type="EMBL" id="BTSY01000001">
    <property type="protein sequence ID" value="GMT10446.1"/>
    <property type="molecule type" value="Genomic_DNA"/>
</dbReference>
<evidence type="ECO:0000256" key="1">
    <source>
        <dbReference type="SAM" id="MobiDB-lite"/>
    </source>
</evidence>
<feature type="region of interest" description="Disordered" evidence="1">
    <location>
        <begin position="28"/>
        <end position="61"/>
    </location>
</feature>
<name>A0AAV5UVA8_9BILA</name>
<evidence type="ECO:0000313" key="3">
    <source>
        <dbReference type="Proteomes" id="UP001432322"/>
    </source>
</evidence>
<reference evidence="2" key="1">
    <citation type="submission" date="2023-10" db="EMBL/GenBank/DDBJ databases">
        <title>Genome assembly of Pristionchus species.</title>
        <authorList>
            <person name="Yoshida K."/>
            <person name="Sommer R.J."/>
        </authorList>
    </citation>
    <scope>NUCLEOTIDE SEQUENCE</scope>
    <source>
        <strain evidence="2">RS5133</strain>
    </source>
</reference>
<feature type="compositionally biased region" description="Basic and acidic residues" evidence="1">
    <location>
        <begin position="105"/>
        <end position="121"/>
    </location>
</feature>
<feature type="non-terminal residue" evidence="2">
    <location>
        <position position="1"/>
    </location>
</feature>
<dbReference type="AlphaFoldDB" id="A0AAV5UVA8"/>
<gene>
    <name evidence="2" type="ORF">PFISCL1PPCAC_1743</name>
</gene>
<feature type="compositionally biased region" description="Polar residues" evidence="1">
    <location>
        <begin position="38"/>
        <end position="56"/>
    </location>
</feature>
<protein>
    <submittedName>
        <fullName evidence="2">Uncharacterized protein</fullName>
    </submittedName>
</protein>
<feature type="region of interest" description="Disordered" evidence="1">
    <location>
        <begin position="77"/>
        <end position="153"/>
    </location>
</feature>
<keyword evidence="3" id="KW-1185">Reference proteome</keyword>
<sequence length="153" mass="16610">SAMSKSSKLLGFITDAFTTSRPPEVNMERRVSRVDDVSSFNGGRRQSNAIQPQSEPNRGRRLSLNITCGAQEIPTVVVPAPQQPGGRGRSGSICVPALTMNLGGGREEETNEEKGEKEKKRSTLPVNGLSKRGGISKTNEKNRIVEEESENDD</sequence>
<organism evidence="2 3">
    <name type="scientific">Pristionchus fissidentatus</name>
    <dbReference type="NCBI Taxonomy" id="1538716"/>
    <lineage>
        <taxon>Eukaryota</taxon>
        <taxon>Metazoa</taxon>
        <taxon>Ecdysozoa</taxon>
        <taxon>Nematoda</taxon>
        <taxon>Chromadorea</taxon>
        <taxon>Rhabditida</taxon>
        <taxon>Rhabditina</taxon>
        <taxon>Diplogasteromorpha</taxon>
        <taxon>Diplogasteroidea</taxon>
        <taxon>Neodiplogasteridae</taxon>
        <taxon>Pristionchus</taxon>
    </lineage>
</organism>
<accession>A0AAV5UVA8</accession>
<comment type="caution">
    <text evidence="2">The sequence shown here is derived from an EMBL/GenBank/DDBJ whole genome shotgun (WGS) entry which is preliminary data.</text>
</comment>
<evidence type="ECO:0000313" key="2">
    <source>
        <dbReference type="EMBL" id="GMT10446.1"/>
    </source>
</evidence>
<dbReference type="Proteomes" id="UP001432322">
    <property type="component" value="Unassembled WGS sequence"/>
</dbReference>